<dbReference type="PROSITE" id="PS00671">
    <property type="entry name" value="D_2_HYDROXYACID_DH_3"/>
    <property type="match status" value="1"/>
</dbReference>
<dbReference type="InterPro" id="IPR029753">
    <property type="entry name" value="D-isomer_DH_CS"/>
</dbReference>
<keyword evidence="5" id="KW-1185">Reference proteome</keyword>
<dbReference type="PANTHER" id="PTHR43333:SF1">
    <property type="entry name" value="D-ISOMER SPECIFIC 2-HYDROXYACID DEHYDROGENASE NAD-BINDING DOMAIN-CONTAINING PROTEIN"/>
    <property type="match status" value="1"/>
</dbReference>
<reference evidence="4 5" key="1">
    <citation type="submission" date="2018-03" db="EMBL/GenBank/DDBJ databases">
        <title>Genomic Encyclopedia of Archaeal and Bacterial Type Strains, Phase II (KMG-II): from individual species to whole genera.</title>
        <authorList>
            <person name="Goeker M."/>
        </authorList>
    </citation>
    <scope>NUCLEOTIDE SEQUENCE [LARGE SCALE GENOMIC DNA]</scope>
    <source>
        <strain evidence="4 5">DSM 100212</strain>
    </source>
</reference>
<dbReference type="InterPro" id="IPR036291">
    <property type="entry name" value="NAD(P)-bd_dom_sf"/>
</dbReference>
<evidence type="ECO:0000313" key="5">
    <source>
        <dbReference type="Proteomes" id="UP000238392"/>
    </source>
</evidence>
<dbReference type="GO" id="GO:0016616">
    <property type="term" value="F:oxidoreductase activity, acting on the CH-OH group of donors, NAD or NADP as acceptor"/>
    <property type="evidence" value="ECO:0007669"/>
    <property type="project" value="UniProtKB-ARBA"/>
</dbReference>
<dbReference type="OrthoDB" id="9787219at2"/>
<dbReference type="AlphaFoldDB" id="A0A2T0WXS3"/>
<evidence type="ECO:0000259" key="3">
    <source>
        <dbReference type="Pfam" id="PF02826"/>
    </source>
</evidence>
<proteinExistence type="predicted"/>
<name>A0A2T0WXS3_9RHOB</name>
<gene>
    <name evidence="4" type="ORF">CLV74_10373</name>
</gene>
<feature type="domain" description="D-isomer specific 2-hydroxyacid dehydrogenase NAD-binding" evidence="3">
    <location>
        <begin position="113"/>
        <end position="274"/>
    </location>
</feature>
<accession>A0A2T0WXS3</accession>
<evidence type="ECO:0000256" key="2">
    <source>
        <dbReference type="ARBA" id="ARBA00023027"/>
    </source>
</evidence>
<comment type="caution">
    <text evidence="4">The sequence shown here is derived from an EMBL/GenBank/DDBJ whole genome shotgun (WGS) entry which is preliminary data.</text>
</comment>
<dbReference type="EMBL" id="PVTQ01000003">
    <property type="protein sequence ID" value="PRY91489.1"/>
    <property type="molecule type" value="Genomic_DNA"/>
</dbReference>
<dbReference type="SUPFAM" id="SSF51735">
    <property type="entry name" value="NAD(P)-binding Rossmann-fold domains"/>
    <property type="match status" value="1"/>
</dbReference>
<protein>
    <submittedName>
        <fullName evidence="4">Glyoxylate/hydroxypyruvate reductase A</fullName>
    </submittedName>
</protein>
<dbReference type="RefSeq" id="WP_106263162.1">
    <property type="nucleotide sequence ID" value="NZ_PVTQ01000003.1"/>
</dbReference>
<dbReference type="PANTHER" id="PTHR43333">
    <property type="entry name" value="2-HACID_DH_C DOMAIN-CONTAINING PROTEIN"/>
    <property type="match status" value="1"/>
</dbReference>
<sequence length="309" mass="33432">MLNILFAAPEDYWPVYEGLLRDALAAKGIKAKLGTDLPPEEVDYIVYAPNDRLKDFSPFVRCRAVLGLWAGVEKIVGNKTLTMPLARMVDPGLTEGMREWVTGHVMRLHLEMDRHIFGQDGVWRPEVPPLARHRPVTVLGMGALGAACGQALAALGFPVRGWSRSLRKVEGIETFAGPDGLAEALRDAAVVVLLLPDTPETTNVLNAETLALLRKGAFVVNPGRGPLIDDDAMLAALDSGQVGHATLDVFRTEPLPVGHPYWAHPSVTVTPHIASTTRPSSSVTVIAENVARTEAGLPLLHEVDRARGY</sequence>
<dbReference type="GO" id="GO:0051287">
    <property type="term" value="F:NAD binding"/>
    <property type="evidence" value="ECO:0007669"/>
    <property type="project" value="InterPro"/>
</dbReference>
<dbReference type="Gene3D" id="3.40.50.720">
    <property type="entry name" value="NAD(P)-binding Rossmann-like Domain"/>
    <property type="match status" value="2"/>
</dbReference>
<evidence type="ECO:0000256" key="1">
    <source>
        <dbReference type="ARBA" id="ARBA00023002"/>
    </source>
</evidence>
<organism evidence="4 5">
    <name type="scientific">Donghicola tyrosinivorans</name>
    <dbReference type="NCBI Taxonomy" id="1652492"/>
    <lineage>
        <taxon>Bacteria</taxon>
        <taxon>Pseudomonadati</taxon>
        <taxon>Pseudomonadota</taxon>
        <taxon>Alphaproteobacteria</taxon>
        <taxon>Rhodobacterales</taxon>
        <taxon>Roseobacteraceae</taxon>
        <taxon>Donghicola</taxon>
    </lineage>
</organism>
<keyword evidence="2" id="KW-0520">NAD</keyword>
<dbReference type="Proteomes" id="UP000238392">
    <property type="component" value="Unassembled WGS sequence"/>
</dbReference>
<keyword evidence="4" id="KW-0670">Pyruvate</keyword>
<dbReference type="CDD" id="cd12164">
    <property type="entry name" value="GDH_like_2"/>
    <property type="match status" value="1"/>
</dbReference>
<dbReference type="InterPro" id="IPR006140">
    <property type="entry name" value="D-isomer_DH_NAD-bd"/>
</dbReference>
<keyword evidence="1" id="KW-0560">Oxidoreductase</keyword>
<dbReference type="Pfam" id="PF02826">
    <property type="entry name" value="2-Hacid_dh_C"/>
    <property type="match status" value="1"/>
</dbReference>
<evidence type="ECO:0000313" key="4">
    <source>
        <dbReference type="EMBL" id="PRY91489.1"/>
    </source>
</evidence>